<comment type="caution">
    <text evidence="2">The sequence shown here is derived from an EMBL/GenBank/DDBJ whole genome shotgun (WGS) entry which is preliminary data.</text>
</comment>
<evidence type="ECO:0000313" key="2">
    <source>
        <dbReference type="EMBL" id="ODN41523.1"/>
    </source>
</evidence>
<dbReference type="PANTHER" id="PTHR34300:SF2">
    <property type="entry name" value="QUEUOSINE PRECURSOR TRANSPORTER-RELATED"/>
    <property type="match status" value="1"/>
</dbReference>
<sequence length="258" mass="29207">MQASIRIAEPQNKKVTPRLYAIPVAFLVSIVITGNLIGHYIVHPVSFITISAGLYCAPLAYITQTMISDVYGVKYGRLAIILALGCTTMVFGVKELTIHILGLPNDNMLTGAVLLAAIVSFFVAEYIAGTAVQLLKMHRWRRSLRTLTALLITSVIDSFLFIGIAFWSILPIHELSQMMLDQLIIKVMLEIALLPLIRYISEALIRVEKMDRLDELRFLNPFSFNLYYGEEHNVYEHPESELKIKRQNNKKTLIKVED</sequence>
<feature type="transmembrane region" description="Helical" evidence="1">
    <location>
        <begin position="113"/>
        <end position="135"/>
    </location>
</feature>
<evidence type="ECO:0000256" key="1">
    <source>
        <dbReference type="SAM" id="Phobius"/>
    </source>
</evidence>
<feature type="transmembrane region" description="Helical" evidence="1">
    <location>
        <begin position="75"/>
        <end position="93"/>
    </location>
</feature>
<feature type="transmembrane region" description="Helical" evidence="1">
    <location>
        <begin position="44"/>
        <end position="63"/>
    </location>
</feature>
<feature type="transmembrane region" description="Helical" evidence="1">
    <location>
        <begin position="20"/>
        <end position="38"/>
    </location>
</feature>
<keyword evidence="1" id="KW-0812">Transmembrane</keyword>
<dbReference type="InterPro" id="IPR003744">
    <property type="entry name" value="YhhQ"/>
</dbReference>
<accession>A0ABX2ZZ66</accession>
<dbReference type="Pfam" id="PF02592">
    <property type="entry name" value="Vut_1"/>
    <property type="match status" value="1"/>
</dbReference>
<feature type="transmembrane region" description="Helical" evidence="1">
    <location>
        <begin position="182"/>
        <end position="200"/>
    </location>
</feature>
<evidence type="ECO:0000313" key="3">
    <source>
        <dbReference type="Proteomes" id="UP000094329"/>
    </source>
</evidence>
<name>A0ABX2ZZ66_9GAMM</name>
<dbReference type="Proteomes" id="UP000094329">
    <property type="component" value="Unassembled WGS sequence"/>
</dbReference>
<keyword evidence="1" id="KW-1133">Transmembrane helix</keyword>
<gene>
    <name evidence="2" type="ORF">BGC07_15560</name>
</gene>
<reference evidence="2 3" key="1">
    <citation type="submission" date="2016-08" db="EMBL/GenBank/DDBJ databases">
        <title>Draft genome sequence of Candidatus Piscirickettsia litoralis, from seawater.</title>
        <authorList>
            <person name="Wan X."/>
            <person name="Lee A.J."/>
            <person name="Hou S."/>
            <person name="Donachie S.P."/>
        </authorList>
    </citation>
    <scope>NUCLEOTIDE SEQUENCE [LARGE SCALE GENOMIC DNA]</scope>
    <source>
        <strain evidence="2 3">Y2</strain>
    </source>
</reference>
<feature type="transmembrane region" description="Helical" evidence="1">
    <location>
        <begin position="147"/>
        <end position="170"/>
    </location>
</feature>
<proteinExistence type="predicted"/>
<dbReference type="EMBL" id="MDTU01000002">
    <property type="protein sequence ID" value="ODN41523.1"/>
    <property type="molecule type" value="Genomic_DNA"/>
</dbReference>
<evidence type="ECO:0008006" key="4">
    <source>
        <dbReference type="Google" id="ProtNLM"/>
    </source>
</evidence>
<dbReference type="RefSeq" id="WP_069313988.1">
    <property type="nucleotide sequence ID" value="NZ_MDTU01000002.1"/>
</dbReference>
<organism evidence="2 3">
    <name type="scientific">Piscirickettsia litoralis</name>
    <dbReference type="NCBI Taxonomy" id="1891921"/>
    <lineage>
        <taxon>Bacteria</taxon>
        <taxon>Pseudomonadati</taxon>
        <taxon>Pseudomonadota</taxon>
        <taxon>Gammaproteobacteria</taxon>
        <taxon>Thiotrichales</taxon>
        <taxon>Piscirickettsiaceae</taxon>
        <taxon>Piscirickettsia</taxon>
    </lineage>
</organism>
<protein>
    <recommendedName>
        <fullName evidence="4">Queuosine precursor transporter</fullName>
    </recommendedName>
</protein>
<keyword evidence="1" id="KW-0472">Membrane</keyword>
<dbReference type="PANTHER" id="PTHR34300">
    <property type="entry name" value="QUEUOSINE PRECURSOR TRANSPORTER-RELATED"/>
    <property type="match status" value="1"/>
</dbReference>
<keyword evidence="3" id="KW-1185">Reference proteome</keyword>